<evidence type="ECO:0000259" key="15">
    <source>
        <dbReference type="PROSITE" id="PS01124"/>
    </source>
</evidence>
<evidence type="ECO:0000256" key="4">
    <source>
        <dbReference type="ARBA" id="ARBA00022679"/>
    </source>
</evidence>
<dbReference type="SUPFAM" id="SSF63829">
    <property type="entry name" value="Calcium-dependent phosphotriesterase"/>
    <property type="match status" value="3"/>
</dbReference>
<dbReference type="InterPro" id="IPR015943">
    <property type="entry name" value="WD40/YVTN_repeat-like_dom_sf"/>
</dbReference>
<evidence type="ECO:0000256" key="11">
    <source>
        <dbReference type="ARBA" id="ARBA00023163"/>
    </source>
</evidence>
<dbReference type="InterPro" id="IPR011006">
    <property type="entry name" value="CheY-like_superfamily"/>
</dbReference>
<dbReference type="InterPro" id="IPR013783">
    <property type="entry name" value="Ig-like_fold"/>
</dbReference>
<dbReference type="InterPro" id="IPR036890">
    <property type="entry name" value="HATPase_C_sf"/>
</dbReference>
<comment type="catalytic activity">
    <reaction evidence="1">
        <text>ATP + protein L-histidine = ADP + protein N-phospho-L-histidine.</text>
        <dbReference type="EC" id="2.7.13.3"/>
    </reaction>
</comment>
<dbReference type="GO" id="GO:0003700">
    <property type="term" value="F:DNA-binding transcription factor activity"/>
    <property type="evidence" value="ECO:0007669"/>
    <property type="project" value="InterPro"/>
</dbReference>
<name>R9HBK3_BACT4</name>
<dbReference type="PROSITE" id="PS50110">
    <property type="entry name" value="RESPONSE_REGULATORY"/>
    <property type="match status" value="1"/>
</dbReference>
<dbReference type="PRINTS" id="PR00344">
    <property type="entry name" value="BCTRLSENSOR"/>
</dbReference>
<dbReference type="PROSITE" id="PS01124">
    <property type="entry name" value="HTH_ARAC_FAMILY_2"/>
    <property type="match status" value="1"/>
</dbReference>
<dbReference type="SUPFAM" id="SSF47384">
    <property type="entry name" value="Homodimeric domain of signal transducing histidine kinase"/>
    <property type="match status" value="1"/>
</dbReference>
<dbReference type="EMBL" id="ASSM01000009">
    <property type="protein sequence ID" value="EOS01151.1"/>
    <property type="molecule type" value="Genomic_DNA"/>
</dbReference>
<dbReference type="InterPro" id="IPR018062">
    <property type="entry name" value="HTH_AraC-typ_CS"/>
</dbReference>
<evidence type="ECO:0000256" key="13">
    <source>
        <dbReference type="SAM" id="Phobius"/>
    </source>
</evidence>
<feature type="domain" description="Histidine kinase" evidence="16">
    <location>
        <begin position="808"/>
        <end position="1026"/>
    </location>
</feature>
<dbReference type="SMART" id="SM00388">
    <property type="entry name" value="HisKA"/>
    <property type="match status" value="1"/>
</dbReference>
<dbReference type="InterPro" id="IPR011110">
    <property type="entry name" value="Reg_prop"/>
</dbReference>
<dbReference type="InterPro" id="IPR009057">
    <property type="entry name" value="Homeodomain-like_sf"/>
</dbReference>
<accession>R9HBK3</accession>
<dbReference type="InterPro" id="IPR003594">
    <property type="entry name" value="HATPase_dom"/>
</dbReference>
<evidence type="ECO:0000256" key="14">
    <source>
        <dbReference type="SAM" id="SignalP"/>
    </source>
</evidence>
<dbReference type="PROSITE" id="PS00041">
    <property type="entry name" value="HTH_ARAC_FAMILY_1"/>
    <property type="match status" value="1"/>
</dbReference>
<dbReference type="InterPro" id="IPR004358">
    <property type="entry name" value="Sig_transdc_His_kin-like_C"/>
</dbReference>
<dbReference type="SMART" id="SM00342">
    <property type="entry name" value="HTH_ARAC"/>
    <property type="match status" value="1"/>
</dbReference>
<dbReference type="HOGENOM" id="CLU_000445_28_1_10"/>
<dbReference type="Gene3D" id="2.60.40.10">
    <property type="entry name" value="Immunoglobulins"/>
    <property type="match status" value="1"/>
</dbReference>
<keyword evidence="5" id="KW-0547">Nucleotide-binding</keyword>
<dbReference type="Gene3D" id="2.130.10.10">
    <property type="entry name" value="YVTN repeat-like/Quinoprotein amine dehydrogenase"/>
    <property type="match status" value="2"/>
</dbReference>
<feature type="modified residue" description="4-aspartylphosphate" evidence="12">
    <location>
        <position position="1104"/>
    </location>
</feature>
<evidence type="ECO:0000313" key="18">
    <source>
        <dbReference type="EMBL" id="EOS01151.1"/>
    </source>
</evidence>
<dbReference type="FunFam" id="3.30.565.10:FF:000037">
    <property type="entry name" value="Hybrid sensor histidine kinase/response regulator"/>
    <property type="match status" value="1"/>
</dbReference>
<dbReference type="CDD" id="cd00082">
    <property type="entry name" value="HisKA"/>
    <property type="match status" value="1"/>
</dbReference>
<gene>
    <name evidence="18" type="ORF">C799_03005</name>
</gene>
<evidence type="ECO:0000256" key="7">
    <source>
        <dbReference type="ARBA" id="ARBA00022840"/>
    </source>
</evidence>
<proteinExistence type="predicted"/>
<feature type="transmembrane region" description="Helical" evidence="13">
    <location>
        <begin position="761"/>
        <end position="779"/>
    </location>
</feature>
<sequence>MNIKNTRKSFLLFFFIWFALQGKAQDIITTEFPNINQLPTKEILCIFQDSEGYMWYGTEGGLCRDDGYQINVFRSDFKTPELLENNSVTTIAEDKERKIWFGTKRGAYILDKKSYQIMPLSDSEIKGWVIKMISVTSDGSVWISSGRFLFRFNASGERLGKFEIEWEGYPKEINNICEDNEGGIWMVQLKGGLFRYDISKDKFTQYSLPDKMLATCMLKDAKTPYYWIGTWGNGIIRFDPKEKDIDRMFVPQPATNNYNDLDKKRISSIAQDNIKHNLWITTTDNLYSYEITGNDSLRFVNTSGFLSEEKKMLNNVICDRMGNLWVTGNYPDSYSFIVSYLPTKIINYPMELVKKRLGVYASPMELSYQNTYYWVRQKRLGLYVYDIQNDNLSIHENRNRSISFFFEKSADYDGVFVAVRESKVILIQYDGKQFSETEICSIPVETHERIRALYDDRNGGLWIGTTYNLFKYDLRKKKLDIVYEDTGIINDITSSEDGSLYIATESEGFWKISDGKRDFKHFTKENYMILAVDPNQKIWVGTQQGNVYCYAPPKNTILSQTENCGLTGDVIADLLADDDGNIWILTDQKITIYNPEKRTVSLINSSDPSIFLDNFLSLQKDKNGEMHVGGRGGVMVFPSVNRFERTTKELPIGLPSVKINNIQKILDGDSRNIVIEPHERNIELFFSTFDPLNTHKIRYAFRQKKDSLWNYLPVGQNNMYLAGLSKGIYEIEVQATDENGMWSKNTATFMIHRLPAWYETWWAYTLYMLIISAIIILFIQKYIQSQKEKQQKLMEEQISQMKYRFFTNVSHELRTPLTLIITPLESITQKISDIKIRKQLESVNKNAQNLLGLVNQLLDFRKVEMGGETLSLTKGDINGFVYSVYENFQLVSEENNIDFSFHSEIESFYIFFDAGKLRKMINNLLSNAFKFTEEGGHINLSMEEKVEVNTNYIVISVTDTGRGIPEKELSTVFERFRQVQGQENTIGSGIGLHMVKEYANMHGGDVSVESKLGKGSVFYIYLPANLQPDEIASVLDMEQTQEEVPVIQQGISLEKKILIVEDNNEFRSYLKDELSQFYTVYEASDGLEGEEKASETEPDIIITDLMMPEMDGIELTHRIKNNIRTSHIPVILLTANDNIENEKRGYKEGADAFLAKPFHWEILLSRIENLLAQKVQRQQIFEKEIEVNPKDITISSLDEKLMQKAMELINSNLSNSEYSIEDLSSDMAMSRSHLYRKIHSITGQTPTDFVRSIRLKKAAEMLKEGEMTVVEVAYTVGFNTPGYFTKSFKKMFGVLPTQYSNKK</sequence>
<dbReference type="InterPro" id="IPR018060">
    <property type="entry name" value="HTH_AraC"/>
</dbReference>
<dbReference type="Gene3D" id="1.10.10.60">
    <property type="entry name" value="Homeodomain-like"/>
    <property type="match status" value="2"/>
</dbReference>
<feature type="domain" description="HTH araC/xylS-type" evidence="15">
    <location>
        <begin position="1203"/>
        <end position="1302"/>
    </location>
</feature>
<evidence type="ECO:0000256" key="12">
    <source>
        <dbReference type="PROSITE-ProRule" id="PRU00169"/>
    </source>
</evidence>
<dbReference type="EC" id="2.7.13.3" evidence="2"/>
<dbReference type="PANTHER" id="PTHR43547:SF2">
    <property type="entry name" value="HYBRID SIGNAL TRANSDUCTION HISTIDINE KINASE C"/>
    <property type="match status" value="1"/>
</dbReference>
<evidence type="ECO:0000256" key="1">
    <source>
        <dbReference type="ARBA" id="ARBA00000085"/>
    </source>
</evidence>
<dbReference type="InterPro" id="IPR003661">
    <property type="entry name" value="HisK_dim/P_dom"/>
</dbReference>
<dbReference type="FunFam" id="1.10.10.60:FF:000284">
    <property type="entry name" value="Two-component system sensor histidine kinase/response regulator"/>
    <property type="match status" value="1"/>
</dbReference>
<keyword evidence="4" id="KW-0808">Transferase</keyword>
<comment type="caution">
    <text evidence="18">The sequence shown here is derived from an EMBL/GenBank/DDBJ whole genome shotgun (WGS) entry which is preliminary data.</text>
</comment>
<dbReference type="RefSeq" id="WP_016268805.1">
    <property type="nucleotide sequence ID" value="NZ_KE159459.1"/>
</dbReference>
<dbReference type="Proteomes" id="UP000014207">
    <property type="component" value="Unassembled WGS sequence"/>
</dbReference>
<dbReference type="SUPFAM" id="SSF52172">
    <property type="entry name" value="CheY-like"/>
    <property type="match status" value="1"/>
</dbReference>
<dbReference type="Pfam" id="PF00072">
    <property type="entry name" value="Response_reg"/>
    <property type="match status" value="1"/>
</dbReference>
<dbReference type="PANTHER" id="PTHR43547">
    <property type="entry name" value="TWO-COMPONENT HISTIDINE KINASE"/>
    <property type="match status" value="1"/>
</dbReference>
<dbReference type="Pfam" id="PF07494">
    <property type="entry name" value="Reg_prop"/>
    <property type="match status" value="3"/>
</dbReference>
<feature type="domain" description="Response regulatory" evidence="17">
    <location>
        <begin position="1056"/>
        <end position="1171"/>
    </location>
</feature>
<dbReference type="Gene3D" id="1.10.287.130">
    <property type="match status" value="1"/>
</dbReference>
<keyword evidence="13" id="KW-0812">Transmembrane</keyword>
<organism evidence="18 19">
    <name type="scientific">Bacteroides thetaiotaomicron dnLKV9</name>
    <dbReference type="NCBI Taxonomy" id="1235785"/>
    <lineage>
        <taxon>Bacteria</taxon>
        <taxon>Pseudomonadati</taxon>
        <taxon>Bacteroidota</taxon>
        <taxon>Bacteroidia</taxon>
        <taxon>Bacteroidales</taxon>
        <taxon>Bacteroidaceae</taxon>
        <taxon>Bacteroides</taxon>
    </lineage>
</organism>
<evidence type="ECO:0000256" key="9">
    <source>
        <dbReference type="ARBA" id="ARBA00023015"/>
    </source>
</evidence>
<feature type="chain" id="PRO_5004482458" description="histidine kinase" evidence="14">
    <location>
        <begin position="25"/>
        <end position="1303"/>
    </location>
</feature>
<evidence type="ECO:0000256" key="8">
    <source>
        <dbReference type="ARBA" id="ARBA00023012"/>
    </source>
</evidence>
<dbReference type="GO" id="GO:0000155">
    <property type="term" value="F:phosphorelay sensor kinase activity"/>
    <property type="evidence" value="ECO:0007669"/>
    <property type="project" value="InterPro"/>
</dbReference>
<keyword evidence="9" id="KW-0805">Transcription regulation</keyword>
<dbReference type="GO" id="GO:0043565">
    <property type="term" value="F:sequence-specific DNA binding"/>
    <property type="evidence" value="ECO:0007669"/>
    <property type="project" value="InterPro"/>
</dbReference>
<dbReference type="FunFam" id="1.10.287.130:FF:000045">
    <property type="entry name" value="Two-component system sensor histidine kinase/response regulator"/>
    <property type="match status" value="1"/>
</dbReference>
<keyword evidence="8" id="KW-0902">Two-component regulatory system</keyword>
<dbReference type="InterPro" id="IPR001789">
    <property type="entry name" value="Sig_transdc_resp-reg_receiver"/>
</dbReference>
<keyword evidence="7" id="KW-0067">ATP-binding</keyword>
<evidence type="ECO:0000256" key="3">
    <source>
        <dbReference type="ARBA" id="ARBA00022553"/>
    </source>
</evidence>
<dbReference type="SUPFAM" id="SSF55874">
    <property type="entry name" value="ATPase domain of HSP90 chaperone/DNA topoisomerase II/histidine kinase"/>
    <property type="match status" value="1"/>
</dbReference>
<dbReference type="SUPFAM" id="SSF46689">
    <property type="entry name" value="Homeodomain-like"/>
    <property type="match status" value="1"/>
</dbReference>
<keyword evidence="13" id="KW-1133">Transmembrane helix</keyword>
<keyword evidence="13" id="KW-0472">Membrane</keyword>
<dbReference type="PATRIC" id="fig|1235785.3.peg.3043"/>
<dbReference type="Gene3D" id="3.40.50.2300">
    <property type="match status" value="1"/>
</dbReference>
<evidence type="ECO:0000313" key="19">
    <source>
        <dbReference type="Proteomes" id="UP000014207"/>
    </source>
</evidence>
<dbReference type="InterPro" id="IPR005467">
    <property type="entry name" value="His_kinase_dom"/>
</dbReference>
<protein>
    <recommendedName>
        <fullName evidence="2">histidine kinase</fullName>
        <ecNumber evidence="2">2.7.13.3</ecNumber>
    </recommendedName>
</protein>
<keyword evidence="3 12" id="KW-0597">Phosphoprotein</keyword>
<keyword evidence="11" id="KW-0804">Transcription</keyword>
<reference evidence="18 19" key="1">
    <citation type="submission" date="2013-04" db="EMBL/GenBank/DDBJ databases">
        <title>The Genome Sequence of Bacteroides thetaiotaomicron dnLKV9.</title>
        <authorList>
            <consortium name="The Broad Institute Genomics Platform"/>
            <consortium name="The Broad Institute Genome Sequencing Center for Infectious Disease"/>
            <person name="Earl A."/>
            <person name="Xavier R."/>
            <person name="Kuhn K."/>
            <person name="Stappenbeck T."/>
            <person name="Walker B."/>
            <person name="Young S."/>
            <person name="Zeng Q."/>
            <person name="Gargeya S."/>
            <person name="Fitzgerald M."/>
            <person name="Haas B."/>
            <person name="Abouelleil A."/>
            <person name="Allen A.W."/>
            <person name="Alvarado L."/>
            <person name="Arachchi H.M."/>
            <person name="Berlin A.M."/>
            <person name="Chapman S.B."/>
            <person name="Gainer-Dewar J."/>
            <person name="Goldberg J."/>
            <person name="Griggs A."/>
            <person name="Gujja S."/>
            <person name="Hansen M."/>
            <person name="Howarth C."/>
            <person name="Imamovic A."/>
            <person name="Ireland A."/>
            <person name="Larimer J."/>
            <person name="McCowan C."/>
            <person name="Murphy C."/>
            <person name="Pearson M."/>
            <person name="Poon T.W."/>
            <person name="Priest M."/>
            <person name="Roberts A."/>
            <person name="Saif S."/>
            <person name="Shea T."/>
            <person name="Sisk P."/>
            <person name="Sykes S."/>
            <person name="Wortman J."/>
            <person name="Nusbaum C."/>
            <person name="Birren B."/>
        </authorList>
    </citation>
    <scope>NUCLEOTIDE SEQUENCE [LARGE SCALE GENOMIC DNA]</scope>
    <source>
        <strain evidence="19">dnLKV9</strain>
    </source>
</reference>
<dbReference type="Pfam" id="PF00512">
    <property type="entry name" value="HisKA"/>
    <property type="match status" value="1"/>
</dbReference>
<keyword evidence="14" id="KW-0732">Signal</keyword>
<dbReference type="GO" id="GO:0005524">
    <property type="term" value="F:ATP binding"/>
    <property type="evidence" value="ECO:0007669"/>
    <property type="project" value="UniProtKB-KW"/>
</dbReference>
<dbReference type="SMART" id="SM00387">
    <property type="entry name" value="HATPase_c"/>
    <property type="match status" value="1"/>
</dbReference>
<dbReference type="Gene3D" id="3.30.565.10">
    <property type="entry name" value="Histidine kinase-like ATPase, C-terminal domain"/>
    <property type="match status" value="1"/>
</dbReference>
<dbReference type="Pfam" id="PF12833">
    <property type="entry name" value="HTH_18"/>
    <property type="match status" value="1"/>
</dbReference>
<evidence type="ECO:0000256" key="5">
    <source>
        <dbReference type="ARBA" id="ARBA00022741"/>
    </source>
</evidence>
<evidence type="ECO:0000259" key="17">
    <source>
        <dbReference type="PROSITE" id="PS50110"/>
    </source>
</evidence>
<dbReference type="SMART" id="SM00448">
    <property type="entry name" value="REC"/>
    <property type="match status" value="1"/>
</dbReference>
<evidence type="ECO:0000259" key="16">
    <source>
        <dbReference type="PROSITE" id="PS50109"/>
    </source>
</evidence>
<keyword evidence="10" id="KW-0238">DNA-binding</keyword>
<feature type="signal peptide" evidence="14">
    <location>
        <begin position="1"/>
        <end position="24"/>
    </location>
</feature>
<evidence type="ECO:0000256" key="2">
    <source>
        <dbReference type="ARBA" id="ARBA00012438"/>
    </source>
</evidence>
<keyword evidence="6" id="KW-0418">Kinase</keyword>
<dbReference type="Pfam" id="PF02518">
    <property type="entry name" value="HATPase_c"/>
    <property type="match status" value="1"/>
</dbReference>
<dbReference type="InterPro" id="IPR036097">
    <property type="entry name" value="HisK_dim/P_sf"/>
</dbReference>
<evidence type="ECO:0000256" key="6">
    <source>
        <dbReference type="ARBA" id="ARBA00022777"/>
    </source>
</evidence>
<evidence type="ECO:0000256" key="10">
    <source>
        <dbReference type="ARBA" id="ARBA00023125"/>
    </source>
</evidence>
<dbReference type="PROSITE" id="PS50109">
    <property type="entry name" value="HIS_KIN"/>
    <property type="match status" value="1"/>
</dbReference>